<keyword evidence="4" id="KW-1185">Reference proteome</keyword>
<comment type="caution">
    <text evidence="3">The sequence shown here is derived from an EMBL/GenBank/DDBJ whole genome shotgun (WGS) entry which is preliminary data.</text>
</comment>
<dbReference type="Proteomes" id="UP001158045">
    <property type="component" value="Unassembled WGS sequence"/>
</dbReference>
<dbReference type="RefSeq" id="WP_281094974.1">
    <property type="nucleotide sequence ID" value="NZ_JARYZI010000009.1"/>
</dbReference>
<reference evidence="3 4" key="1">
    <citation type="submission" date="2023-04" db="EMBL/GenBank/DDBJ databases">
        <title>Fusibacter bizertensis strain WBS, isolated from littoral bottom sediments of the Arctic seas - biochemical and genomic analysis.</title>
        <authorList>
            <person name="Brioukhanov A.L."/>
        </authorList>
    </citation>
    <scope>NUCLEOTIDE SEQUENCE [LARGE SCALE GENOMIC DNA]</scope>
    <source>
        <strain evidence="3 4">WBS</strain>
    </source>
</reference>
<keyword evidence="1 3" id="KW-0378">Hydrolase</keyword>
<evidence type="ECO:0000313" key="3">
    <source>
        <dbReference type="EMBL" id="MDH8679078.1"/>
    </source>
</evidence>
<evidence type="ECO:0000313" key="4">
    <source>
        <dbReference type="Proteomes" id="UP001158045"/>
    </source>
</evidence>
<dbReference type="InterPro" id="IPR029058">
    <property type="entry name" value="AB_hydrolase_fold"/>
</dbReference>
<evidence type="ECO:0000259" key="2">
    <source>
        <dbReference type="Pfam" id="PF07859"/>
    </source>
</evidence>
<proteinExistence type="predicted"/>
<dbReference type="Gene3D" id="3.40.50.1820">
    <property type="entry name" value="alpha/beta hydrolase"/>
    <property type="match status" value="1"/>
</dbReference>
<evidence type="ECO:0000256" key="1">
    <source>
        <dbReference type="ARBA" id="ARBA00022801"/>
    </source>
</evidence>
<feature type="domain" description="Alpha/beta hydrolase fold-3" evidence="2">
    <location>
        <begin position="82"/>
        <end position="288"/>
    </location>
</feature>
<dbReference type="PANTHER" id="PTHR48081:SF8">
    <property type="entry name" value="ALPHA_BETA HYDROLASE FOLD-3 DOMAIN-CONTAINING PROTEIN-RELATED"/>
    <property type="match status" value="1"/>
</dbReference>
<dbReference type="Pfam" id="PF07859">
    <property type="entry name" value="Abhydrolase_3"/>
    <property type="match status" value="1"/>
</dbReference>
<dbReference type="EMBL" id="JARYZI010000009">
    <property type="protein sequence ID" value="MDH8679078.1"/>
    <property type="molecule type" value="Genomic_DNA"/>
</dbReference>
<dbReference type="GO" id="GO:0016787">
    <property type="term" value="F:hydrolase activity"/>
    <property type="evidence" value="ECO:0007669"/>
    <property type="project" value="UniProtKB-KW"/>
</dbReference>
<dbReference type="InterPro" id="IPR013094">
    <property type="entry name" value="AB_hydrolase_3"/>
</dbReference>
<name>A0ABT6NFC2_9FIRM</name>
<protein>
    <submittedName>
        <fullName evidence="3">Alpha/beta hydrolase</fullName>
    </submittedName>
</protein>
<sequence>MKVKQSMIDKELRATGTFIKLINNTFTENRFKFFNKLTRKFKHKMIDSAIDTEIKWIVRPDGTKLRLCIFKPLVPKADVPGILWLHGGGYGLGVPEQSTAMFKSLIEASDCVVVAPDYRLSVEAPYPAALEDSYLALLWMKEHIETLGIRENQLMVGGESAGGGLTAALTLYARDRGDVAIAFQMPLYPMIDDRMDTVSAVNNNAPVWNSKSNYNSWSLYLGDLFKTNNVPYYAAPARALDYTYLPPTVTFVGELEPFRDETIAYVKKLKEAGCKVDFKIYEGCYHGFDIVCPKAKVSREAKEFLMQAFKYAVDHYFANQPTQKGNINDQSQSTK</sequence>
<dbReference type="SUPFAM" id="SSF53474">
    <property type="entry name" value="alpha/beta-Hydrolases"/>
    <property type="match status" value="1"/>
</dbReference>
<accession>A0ABT6NFC2</accession>
<gene>
    <name evidence="3" type="ORF">QE109_13035</name>
</gene>
<dbReference type="PANTHER" id="PTHR48081">
    <property type="entry name" value="AB HYDROLASE SUPERFAMILY PROTEIN C4A8.06C"/>
    <property type="match status" value="1"/>
</dbReference>
<dbReference type="InterPro" id="IPR050300">
    <property type="entry name" value="GDXG_lipolytic_enzyme"/>
</dbReference>
<organism evidence="3 4">
    <name type="scientific">Fusibacter bizertensis</name>
    <dbReference type="NCBI Taxonomy" id="1488331"/>
    <lineage>
        <taxon>Bacteria</taxon>
        <taxon>Bacillati</taxon>
        <taxon>Bacillota</taxon>
        <taxon>Clostridia</taxon>
        <taxon>Eubacteriales</taxon>
        <taxon>Eubacteriales Family XII. Incertae Sedis</taxon>
        <taxon>Fusibacter</taxon>
    </lineage>
</organism>